<dbReference type="PANTHER" id="PTHR37153">
    <property type="entry name" value="CHROMOSOME 19 C19ORF81 HOMOLOG"/>
    <property type="match status" value="1"/>
</dbReference>
<organism evidence="1 2">
    <name type="scientific">Crotalus adamanteus</name>
    <name type="common">Eastern diamondback rattlesnake</name>
    <dbReference type="NCBI Taxonomy" id="8729"/>
    <lineage>
        <taxon>Eukaryota</taxon>
        <taxon>Metazoa</taxon>
        <taxon>Chordata</taxon>
        <taxon>Craniata</taxon>
        <taxon>Vertebrata</taxon>
        <taxon>Euteleostomi</taxon>
        <taxon>Lepidosauria</taxon>
        <taxon>Squamata</taxon>
        <taxon>Bifurcata</taxon>
        <taxon>Unidentata</taxon>
        <taxon>Episquamata</taxon>
        <taxon>Toxicofera</taxon>
        <taxon>Serpentes</taxon>
        <taxon>Colubroidea</taxon>
        <taxon>Viperidae</taxon>
        <taxon>Crotalinae</taxon>
        <taxon>Crotalus</taxon>
    </lineage>
</organism>
<sequence>MKIIAEYEAFDMKMPCIHMFPCPPAAQPLCLVWRTWLVLLQWEKQTQGLRRAEPAKEMKHAEILVAIEAVIPNAFEIGLLQSLQFKNISVICGTAGQKN</sequence>
<protein>
    <submittedName>
        <fullName evidence="1">Uncharacterized protein</fullName>
    </submittedName>
</protein>
<evidence type="ECO:0000313" key="1">
    <source>
        <dbReference type="EMBL" id="KAK9395721.1"/>
    </source>
</evidence>
<dbReference type="Pfam" id="PF15876">
    <property type="entry name" value="DUF4732"/>
    <property type="match status" value="1"/>
</dbReference>
<accession>A0AAW1B297</accession>
<name>A0AAW1B297_CROAD</name>
<dbReference type="AlphaFoldDB" id="A0AAW1B297"/>
<dbReference type="EMBL" id="JAOTOJ010000009">
    <property type="protein sequence ID" value="KAK9395721.1"/>
    <property type="molecule type" value="Genomic_DNA"/>
</dbReference>
<keyword evidence="2" id="KW-1185">Reference proteome</keyword>
<feature type="non-terminal residue" evidence="1">
    <location>
        <position position="99"/>
    </location>
</feature>
<dbReference type="PANTHER" id="PTHR37153:SF1">
    <property type="entry name" value="HYPOTHETICAL LOC292874"/>
    <property type="match status" value="1"/>
</dbReference>
<evidence type="ECO:0000313" key="2">
    <source>
        <dbReference type="Proteomes" id="UP001474421"/>
    </source>
</evidence>
<comment type="caution">
    <text evidence="1">The sequence shown here is derived from an EMBL/GenBank/DDBJ whole genome shotgun (WGS) entry which is preliminary data.</text>
</comment>
<gene>
    <name evidence="1" type="ORF">NXF25_019082</name>
</gene>
<proteinExistence type="predicted"/>
<dbReference type="Proteomes" id="UP001474421">
    <property type="component" value="Unassembled WGS sequence"/>
</dbReference>
<reference evidence="1 2" key="1">
    <citation type="journal article" date="2024" name="Proc. Natl. Acad. Sci. U.S.A.">
        <title>The genetic regulatory architecture and epigenomic basis for age-related changes in rattlesnake venom.</title>
        <authorList>
            <person name="Hogan M.P."/>
            <person name="Holding M.L."/>
            <person name="Nystrom G.S."/>
            <person name="Colston T.J."/>
            <person name="Bartlett D.A."/>
            <person name="Mason A.J."/>
            <person name="Ellsworth S.A."/>
            <person name="Rautsaw R.M."/>
            <person name="Lawrence K.C."/>
            <person name="Strickland J.L."/>
            <person name="He B."/>
            <person name="Fraser P."/>
            <person name="Margres M.J."/>
            <person name="Gilbert D.M."/>
            <person name="Gibbs H.L."/>
            <person name="Parkinson C.L."/>
            <person name="Rokyta D.R."/>
        </authorList>
    </citation>
    <scope>NUCLEOTIDE SEQUENCE [LARGE SCALE GENOMIC DNA]</scope>
    <source>
        <strain evidence="1">DRR0105</strain>
    </source>
</reference>
<dbReference type="InterPro" id="IPR031746">
    <property type="entry name" value="DUF4732"/>
</dbReference>